<dbReference type="PANTHER" id="PTHR46940">
    <property type="entry name" value="NKAP DOMAIN-CONTAINING 1"/>
    <property type="match status" value="1"/>
</dbReference>
<dbReference type="Pfam" id="PF15692">
    <property type="entry name" value="NKAP"/>
    <property type="match status" value="1"/>
</dbReference>
<feature type="non-terminal residue" evidence="2">
    <location>
        <position position="493"/>
    </location>
</feature>
<protein>
    <submittedName>
        <fullName evidence="2">Uncharacterized protein</fullName>
    </submittedName>
</protein>
<name>A0AAD8A3V2_DIPPU</name>
<dbReference type="EMBL" id="JASPKZ010003852">
    <property type="protein sequence ID" value="KAJ9591952.1"/>
    <property type="molecule type" value="Genomic_DNA"/>
</dbReference>
<feature type="compositionally biased region" description="Low complexity" evidence="1">
    <location>
        <begin position="177"/>
        <end position="193"/>
    </location>
</feature>
<feature type="compositionally biased region" description="Pro residues" evidence="1">
    <location>
        <begin position="252"/>
        <end position="265"/>
    </location>
</feature>
<dbReference type="PANTHER" id="PTHR46940:SF1">
    <property type="entry name" value="NKAP DOMAIN CONTAINING 1"/>
    <property type="match status" value="1"/>
</dbReference>
<proteinExistence type="predicted"/>
<feature type="compositionally biased region" description="Basic and acidic residues" evidence="1">
    <location>
        <begin position="65"/>
        <end position="76"/>
    </location>
</feature>
<feature type="compositionally biased region" description="Low complexity" evidence="1">
    <location>
        <begin position="325"/>
        <end position="335"/>
    </location>
</feature>
<reference evidence="2" key="1">
    <citation type="journal article" date="2023" name="IScience">
        <title>Live-bearing cockroach genome reveals convergent evolutionary mechanisms linked to viviparity in insects and beyond.</title>
        <authorList>
            <person name="Fouks B."/>
            <person name="Harrison M.C."/>
            <person name="Mikhailova A.A."/>
            <person name="Marchal E."/>
            <person name="English S."/>
            <person name="Carruthers M."/>
            <person name="Jennings E.C."/>
            <person name="Chiamaka E.L."/>
            <person name="Frigard R.A."/>
            <person name="Pippel M."/>
            <person name="Attardo G.M."/>
            <person name="Benoit J.B."/>
            <person name="Bornberg-Bauer E."/>
            <person name="Tobe S.S."/>
        </authorList>
    </citation>
    <scope>NUCLEOTIDE SEQUENCE</scope>
    <source>
        <strain evidence="2">Stay&amp;Tobe</strain>
    </source>
</reference>
<evidence type="ECO:0000256" key="1">
    <source>
        <dbReference type="SAM" id="MobiDB-lite"/>
    </source>
</evidence>
<feature type="compositionally biased region" description="Low complexity" evidence="1">
    <location>
        <begin position="13"/>
        <end position="37"/>
    </location>
</feature>
<feature type="compositionally biased region" description="Basic residues" evidence="1">
    <location>
        <begin position="268"/>
        <end position="285"/>
    </location>
</feature>
<evidence type="ECO:0000313" key="2">
    <source>
        <dbReference type="EMBL" id="KAJ9591952.1"/>
    </source>
</evidence>
<dbReference type="InterPro" id="IPR043407">
    <property type="entry name" value="Nkap_D1"/>
</dbReference>
<sequence length="493" mass="56796">MSLWESSSRRRNVQSSSSRLRMDAYRSASRLSRNRASSPKRRELDKVMKKARRDGPTQSNYWNKKLLEAEEKDPNRWRHSGFKELYGGGGNSSPHGSHSSRKRSRSRSREAMRSSRNRVRSPPVPARPRSRSRDRNRERDRDRDRSRRPHTPQPQTQRPQTQQPRRRTPKMASLTPSSRSLSSCSDESCSVCSPKGNRKVVTSPAPVASRARQPTPRSRSRSFSVPRNRPNNRSPVPPRSGLRRQRERSGPPSDPRGPPPSPPPAARKSVKSKRKSSRDKKRHNTGRPEATDDGDKLRNCSIEEKGYEASKGSTSRRRSSPPPSCSDESSTSSVTSGGGAPKLTLSERFGKMAQWSVDRRDLDGVKNMRITKDSDSSDLKVVIEGERYHRALSPLSVSERRVGAGYFPDSMHSGIGLEAWDDVRVRYKYYKDRGYLRDLTLDDYMKWEEWWYKYQEWLETERYYEHWAAIRAKQAARGGSKMWNDQSLRKRRR</sequence>
<feature type="compositionally biased region" description="Basic and acidic residues" evidence="1">
    <location>
        <begin position="131"/>
        <end position="145"/>
    </location>
</feature>
<gene>
    <name evidence="2" type="ORF">L9F63_001554</name>
</gene>
<keyword evidence="3" id="KW-1185">Reference proteome</keyword>
<reference evidence="2" key="2">
    <citation type="submission" date="2023-05" db="EMBL/GenBank/DDBJ databases">
        <authorList>
            <person name="Fouks B."/>
        </authorList>
    </citation>
    <scope>NUCLEOTIDE SEQUENCE</scope>
    <source>
        <strain evidence="2">Stay&amp;Tobe</strain>
        <tissue evidence="2">Testes</tissue>
    </source>
</reference>
<feature type="compositionally biased region" description="Basic and acidic residues" evidence="1">
    <location>
        <begin position="289"/>
        <end position="308"/>
    </location>
</feature>
<feature type="compositionally biased region" description="Low complexity" evidence="1">
    <location>
        <begin position="153"/>
        <end position="163"/>
    </location>
</feature>
<organism evidence="2 3">
    <name type="scientific">Diploptera punctata</name>
    <name type="common">Pacific beetle cockroach</name>
    <dbReference type="NCBI Taxonomy" id="6984"/>
    <lineage>
        <taxon>Eukaryota</taxon>
        <taxon>Metazoa</taxon>
        <taxon>Ecdysozoa</taxon>
        <taxon>Arthropoda</taxon>
        <taxon>Hexapoda</taxon>
        <taxon>Insecta</taxon>
        <taxon>Pterygota</taxon>
        <taxon>Neoptera</taxon>
        <taxon>Polyneoptera</taxon>
        <taxon>Dictyoptera</taxon>
        <taxon>Blattodea</taxon>
        <taxon>Blaberoidea</taxon>
        <taxon>Blaberidae</taxon>
        <taxon>Diplopterinae</taxon>
        <taxon>Diploptera</taxon>
    </lineage>
</organism>
<accession>A0AAD8A3V2</accession>
<dbReference type="Proteomes" id="UP001233999">
    <property type="component" value="Unassembled WGS sequence"/>
</dbReference>
<comment type="caution">
    <text evidence="2">The sequence shown here is derived from an EMBL/GenBank/DDBJ whole genome shotgun (WGS) entry which is preliminary data.</text>
</comment>
<feature type="region of interest" description="Disordered" evidence="1">
    <location>
        <begin position="1"/>
        <end position="347"/>
    </location>
</feature>
<feature type="compositionally biased region" description="Low complexity" evidence="1">
    <location>
        <begin position="209"/>
        <end position="234"/>
    </location>
</feature>
<dbReference type="AlphaFoldDB" id="A0AAD8A3V2"/>
<evidence type="ECO:0000313" key="3">
    <source>
        <dbReference type="Proteomes" id="UP001233999"/>
    </source>
</evidence>